<dbReference type="SMART" id="SM00509">
    <property type="entry name" value="TFS2N"/>
    <property type="match status" value="1"/>
</dbReference>
<sequence length="1466" mass="156631">MVIVLDTTVAASDSTIGGHNVDSFDKDGRKITVGDCALIKHTQETSPPFIGIIRWLTPVKGDYPRLGVNWLYRPSDVKLSKAVSAAPNEIFYSFHEDEIPAASLLHPCKVAFLRKGVELPPGISSFVCRRVYDTTNKRLWWLTDQDYINERQQEVDQLLSKTRKEMHIAVTGGRSPKTLNGPSTPQSKSGADGVQNSFTSTSSQVKGKKRDRGDHSSEPIKRERPTKVDDGDCGNFKSDIAKIADKGGLLDYTGVEKLVELMQPDKVEKKLDIACRTMIADVIVATDRYDCLGQFVHLKGLSVLDEWLQEVHKGRIGDGSSPKESDKSVDDFLLASLRALEKLPVNLHALQSCNVGKSVNNLRTHRNVEIQKKARSLVDTWKKRVEAEMKINDAKSGSTQAIPWSNKSGISESPHGGNRRTAGSSDVSAKNSISLSSCKTTPVKLGHGDSVARSTSTPPGSMKISVPSAASVVVSKDSPTDSALTAIKEERSSSSGQSQNNSQTCSGDPAKTVGSLWKEDVRSSPVRSMNTNKISSLSGNRKSSNGVLGVQKEATLAKCSSVDKKATSGKVLQSGSACERTCDIPTVDHGTNHRLIVKLPVPGRSPARSASCDDFSMKGKSDTSRGCLSASDVCMDSDQGNVAKDGLVGSNAEECGDETGKLSEVLKSKVKGSNISESKPGKSHEASFSSINALIEAGAALPSEDDLGMNLLASVAAGEMSKSDEVLPSGSPRSSPVPMDTQKQNRPDNGEDDYTEKPGSHRCEQVHVSTLDMKQTPDQCVKSELKPNCSVLKAKDKSEGGVDCGVNEVRETKTYVACSNGDHIQDFKPIVKNSLLDKIKKLEEDEIKKADLVDEKTVDSSNTGESEFVRNSLGNACIPAGEEGADDALLPSGSCTNLGFKNTDGFKADGMQERAQSENQRVEHESAGPLSADNGVAGGEASVVSGENNNVENLEVKEVLEEAAPIPSQATVQCMKSSGSKLSGIESEGCASIAEASSVAAGSETTSKLDFDLNEGFPVDEGNSQSDPVNPVVPPGSPSIHLPSPLLFSLVPMSGSIPGSVTVAAAAKGSFIPPENLLRNQGEIGWKGSAATSAFRPAEPRKILEMPLSTITDIPKHGRHPLDIDLNVADDRVFEEMASESCKPTRSSEMFGSSQAPNRSFSGLDLDLNKVDEEPDAVHFSASTSRRLTVPILPVRSSYSSGYSNGGEVNGLRDFDLNNGPSLDEVGTEPALPRQLAKNSMTFLPASGFRINNNEHGGNVSSWFPPGNYPAIALPSILPERVDQPQHSYPIVAPPGSQRIFGPPTGVGPDIYRGSVLSSSPAVAFSTATPYPYPGFPFGTSFPLSSTSYSGGPTTYVDASHLVGAASHYPRPYMVNLSDNGGAESNRKWMRQGLDLNAGPGGSTDFEGRGDERLPLVSRQLPVGSSQALVEEQMRMYQAAGAVMKRKEPDGGWDPERFGYKHPPWQ</sequence>
<feature type="region of interest" description="Disordered" evidence="4">
    <location>
        <begin position="488"/>
        <end position="545"/>
    </location>
</feature>
<comment type="subcellular location">
    <subcellularLocation>
        <location evidence="1 3">Nucleus</location>
    </subcellularLocation>
</comment>
<dbReference type="GO" id="GO:0005634">
    <property type="term" value="C:nucleus"/>
    <property type="evidence" value="ECO:0007669"/>
    <property type="project" value="UniProtKB-SubCell"/>
</dbReference>
<feature type="region of interest" description="Disordered" evidence="4">
    <location>
        <begin position="912"/>
        <end position="935"/>
    </location>
</feature>
<evidence type="ECO:0000256" key="4">
    <source>
        <dbReference type="SAM" id="MobiDB-lite"/>
    </source>
</evidence>
<accession>A0A7J7MQY7</accession>
<dbReference type="InterPro" id="IPR017923">
    <property type="entry name" value="TFIIS_N"/>
</dbReference>
<dbReference type="PROSITE" id="PS51319">
    <property type="entry name" value="TFIIS_N"/>
    <property type="match status" value="1"/>
</dbReference>
<feature type="region of interest" description="Disordered" evidence="4">
    <location>
        <begin position="169"/>
        <end position="231"/>
    </location>
</feature>
<comment type="caution">
    <text evidence="7">The sequence shown here is derived from an EMBL/GenBank/DDBJ whole genome shotgun (WGS) entry which is preliminary data.</text>
</comment>
<feature type="compositionally biased region" description="Low complexity" evidence="4">
    <location>
        <begin position="493"/>
        <end position="503"/>
    </location>
</feature>
<feature type="domain" description="TFIIS N-terminal" evidence="6">
    <location>
        <begin position="302"/>
        <end position="388"/>
    </location>
</feature>
<feature type="compositionally biased region" description="Basic and acidic residues" evidence="4">
    <location>
        <begin position="912"/>
        <end position="926"/>
    </location>
</feature>
<evidence type="ECO:0000313" key="8">
    <source>
        <dbReference type="Proteomes" id="UP000541444"/>
    </source>
</evidence>
<proteinExistence type="predicted"/>
<keyword evidence="2 3" id="KW-0539">Nucleus</keyword>
<evidence type="ECO:0000313" key="7">
    <source>
        <dbReference type="EMBL" id="KAF6157325.1"/>
    </source>
</evidence>
<feature type="domain" description="BAH" evidence="5">
    <location>
        <begin position="29"/>
        <end position="143"/>
    </location>
</feature>
<dbReference type="InterPro" id="IPR003617">
    <property type="entry name" value="TFIIS/CRSP70_N_sub"/>
</dbReference>
<feature type="region of interest" description="Disordered" evidence="4">
    <location>
        <begin position="391"/>
        <end position="464"/>
    </location>
</feature>
<name>A0A7J7MQY7_9MAGN</name>
<keyword evidence="8" id="KW-1185">Reference proteome</keyword>
<dbReference type="InterPro" id="IPR001025">
    <property type="entry name" value="BAH_dom"/>
</dbReference>
<feature type="compositionally biased region" description="Basic and acidic residues" evidence="4">
    <location>
        <begin position="743"/>
        <end position="760"/>
    </location>
</feature>
<evidence type="ECO:0000259" key="5">
    <source>
        <dbReference type="PROSITE" id="PS51038"/>
    </source>
</evidence>
<feature type="compositionally biased region" description="Polar residues" evidence="4">
    <location>
        <begin position="395"/>
        <end position="411"/>
    </location>
</feature>
<dbReference type="PANTHER" id="PTHR46548:SF1">
    <property type="entry name" value="BAH AND TFIIS DOMAIN-CONTAINING PROTEIN-RELATED"/>
    <property type="match status" value="1"/>
</dbReference>
<feature type="compositionally biased region" description="Polar residues" evidence="4">
    <location>
        <begin position="177"/>
        <end position="205"/>
    </location>
</feature>
<protein>
    <submittedName>
        <fullName evidence="7">Uncharacterized protein</fullName>
    </submittedName>
</protein>
<dbReference type="SMART" id="SM00439">
    <property type="entry name" value="BAH"/>
    <property type="match status" value="1"/>
</dbReference>
<dbReference type="EMBL" id="JACGCM010001275">
    <property type="protein sequence ID" value="KAF6157325.1"/>
    <property type="molecule type" value="Genomic_DNA"/>
</dbReference>
<dbReference type="Pfam" id="PF08711">
    <property type="entry name" value="Med26"/>
    <property type="match status" value="1"/>
</dbReference>
<dbReference type="PANTHER" id="PTHR46548">
    <property type="entry name" value="BAH AND TFIIS DOMAIN-CONTAINING PROTEIN-RELATED"/>
    <property type="match status" value="1"/>
</dbReference>
<evidence type="ECO:0000259" key="6">
    <source>
        <dbReference type="PROSITE" id="PS51319"/>
    </source>
</evidence>
<feature type="region of interest" description="Disordered" evidence="4">
    <location>
        <begin position="720"/>
        <end position="760"/>
    </location>
</feature>
<gene>
    <name evidence="7" type="ORF">GIB67_004263</name>
</gene>
<evidence type="ECO:0000256" key="2">
    <source>
        <dbReference type="ARBA" id="ARBA00023242"/>
    </source>
</evidence>
<reference evidence="7 8" key="1">
    <citation type="journal article" date="2020" name="IScience">
        <title>Genome Sequencing of the Endangered Kingdonia uniflora (Circaeasteraceae, Ranunculales) Reveals Potential Mechanisms of Evolutionary Specialization.</title>
        <authorList>
            <person name="Sun Y."/>
            <person name="Deng T."/>
            <person name="Zhang A."/>
            <person name="Moore M.J."/>
            <person name="Landis J.B."/>
            <person name="Lin N."/>
            <person name="Zhang H."/>
            <person name="Zhang X."/>
            <person name="Huang J."/>
            <person name="Zhang X."/>
            <person name="Sun H."/>
            <person name="Wang H."/>
        </authorList>
    </citation>
    <scope>NUCLEOTIDE SEQUENCE [LARGE SCALE GENOMIC DNA]</scope>
    <source>
        <strain evidence="7">TB1705</strain>
        <tissue evidence="7">Leaf</tissue>
    </source>
</reference>
<dbReference type="PROSITE" id="PS51038">
    <property type="entry name" value="BAH"/>
    <property type="match status" value="1"/>
</dbReference>
<feature type="compositionally biased region" description="Polar residues" evidence="4">
    <location>
        <begin position="525"/>
        <end position="545"/>
    </location>
</feature>
<organism evidence="7 8">
    <name type="scientific">Kingdonia uniflora</name>
    <dbReference type="NCBI Taxonomy" id="39325"/>
    <lineage>
        <taxon>Eukaryota</taxon>
        <taxon>Viridiplantae</taxon>
        <taxon>Streptophyta</taxon>
        <taxon>Embryophyta</taxon>
        <taxon>Tracheophyta</taxon>
        <taxon>Spermatophyta</taxon>
        <taxon>Magnoliopsida</taxon>
        <taxon>Ranunculales</taxon>
        <taxon>Circaeasteraceae</taxon>
        <taxon>Kingdonia</taxon>
    </lineage>
</organism>
<dbReference type="Proteomes" id="UP000541444">
    <property type="component" value="Unassembled WGS sequence"/>
</dbReference>
<dbReference type="Gene3D" id="2.30.30.490">
    <property type="match status" value="1"/>
</dbReference>
<feature type="region of interest" description="Disordered" evidence="4">
    <location>
        <begin position="1446"/>
        <end position="1466"/>
    </location>
</feature>
<dbReference type="Pfam" id="PF01426">
    <property type="entry name" value="BAH"/>
    <property type="match status" value="1"/>
</dbReference>
<dbReference type="Gene3D" id="1.20.930.10">
    <property type="entry name" value="Conserved domain common to transcription factors TFIIS, elongin A, CRSP70"/>
    <property type="match status" value="1"/>
</dbReference>
<dbReference type="GO" id="GO:0003682">
    <property type="term" value="F:chromatin binding"/>
    <property type="evidence" value="ECO:0007669"/>
    <property type="project" value="InterPro"/>
</dbReference>
<evidence type="ECO:0000256" key="3">
    <source>
        <dbReference type="PROSITE-ProRule" id="PRU00649"/>
    </source>
</evidence>
<feature type="compositionally biased region" description="Basic and acidic residues" evidence="4">
    <location>
        <begin position="211"/>
        <end position="230"/>
    </location>
</feature>
<dbReference type="OrthoDB" id="1917005at2759"/>
<dbReference type="InterPro" id="IPR043151">
    <property type="entry name" value="BAH_sf"/>
</dbReference>
<dbReference type="SUPFAM" id="SSF47676">
    <property type="entry name" value="Conserved domain common to transcription factors TFIIS, elongin A, CRSP70"/>
    <property type="match status" value="1"/>
</dbReference>
<evidence type="ECO:0000256" key="1">
    <source>
        <dbReference type="ARBA" id="ARBA00004123"/>
    </source>
</evidence>
<dbReference type="CDD" id="cd00183">
    <property type="entry name" value="TFIIS_I"/>
    <property type="match status" value="1"/>
</dbReference>
<feature type="compositionally biased region" description="Basic and acidic residues" evidence="4">
    <location>
        <begin position="1446"/>
        <end position="1459"/>
    </location>
</feature>
<feature type="compositionally biased region" description="Polar residues" evidence="4">
    <location>
        <begin position="421"/>
        <end position="440"/>
    </location>
</feature>
<dbReference type="InterPro" id="IPR035441">
    <property type="entry name" value="TFIIS/LEDGF_dom_sf"/>
</dbReference>